<keyword evidence="11" id="KW-1185">Reference proteome</keyword>
<dbReference type="HAMAP" id="MF_00972">
    <property type="entry name" value="tRNA_aden_deaminase"/>
    <property type="match status" value="1"/>
</dbReference>
<evidence type="ECO:0000256" key="1">
    <source>
        <dbReference type="ARBA" id="ARBA00010669"/>
    </source>
</evidence>
<evidence type="ECO:0000256" key="7">
    <source>
        <dbReference type="ARBA" id="ARBA00048045"/>
    </source>
</evidence>
<dbReference type="InterPro" id="IPR028883">
    <property type="entry name" value="tRNA_aden_deaminase"/>
</dbReference>
<comment type="function">
    <text evidence="8">Catalyzes the deamination of adenosine to inosine at the wobble position 34 of tRNA(Arg2).</text>
</comment>
<evidence type="ECO:0000256" key="6">
    <source>
        <dbReference type="ARBA" id="ARBA00022833"/>
    </source>
</evidence>
<dbReference type="CDD" id="cd01285">
    <property type="entry name" value="nucleoside_deaminase"/>
    <property type="match status" value="1"/>
</dbReference>
<feature type="binding site" evidence="8">
    <location>
        <position position="136"/>
    </location>
    <ligand>
        <name>Zn(2+)</name>
        <dbReference type="ChEBI" id="CHEBI:29105"/>
        <note>catalytic</note>
    </ligand>
</feature>
<dbReference type="NCBIfam" id="NF008113">
    <property type="entry name" value="PRK10860.1"/>
    <property type="match status" value="1"/>
</dbReference>
<evidence type="ECO:0000313" key="10">
    <source>
        <dbReference type="EMBL" id="MFL1731547.1"/>
    </source>
</evidence>
<proteinExistence type="inferred from homology"/>
<comment type="catalytic activity">
    <reaction evidence="7 8">
        <text>adenosine(34) in tRNA + H2O + H(+) = inosine(34) in tRNA + NH4(+)</text>
        <dbReference type="Rhea" id="RHEA:43168"/>
        <dbReference type="Rhea" id="RHEA-COMP:10373"/>
        <dbReference type="Rhea" id="RHEA-COMP:10374"/>
        <dbReference type="ChEBI" id="CHEBI:15377"/>
        <dbReference type="ChEBI" id="CHEBI:15378"/>
        <dbReference type="ChEBI" id="CHEBI:28938"/>
        <dbReference type="ChEBI" id="CHEBI:74411"/>
        <dbReference type="ChEBI" id="CHEBI:82852"/>
        <dbReference type="EC" id="3.5.4.33"/>
    </reaction>
</comment>
<reference evidence="10 11" key="1">
    <citation type="submission" date="2024-11" db="EMBL/GenBank/DDBJ databases">
        <title>First Report of Moraxella oculi in Brazil in an Infectious Bovine Keratoconjunctivitis Outbreak.</title>
        <authorList>
            <person name="Carvalho C.V."/>
            <person name="Domingues R."/>
            <person name="Coutinho C."/>
            <person name="Honorio N.T.B.S."/>
            <person name="Faza D.R.L.R."/>
            <person name="Carvalho W.A."/>
            <person name="Machado A.B.F."/>
            <person name="Martins M.F."/>
            <person name="Gaspar E.B."/>
        </authorList>
    </citation>
    <scope>NUCLEOTIDE SEQUENCE [LARGE SCALE GENOMIC DNA]</scope>
    <source>
        <strain evidence="10 11">2117LE</strain>
    </source>
</reference>
<feature type="active site" description="Proton donor" evidence="8">
    <location>
        <position position="104"/>
    </location>
</feature>
<dbReference type="EC" id="3.5.4.33" evidence="8"/>
<organism evidence="10 11">
    <name type="scientific">Moraxella oculi</name>
    <dbReference type="NCBI Taxonomy" id="2940516"/>
    <lineage>
        <taxon>Bacteria</taxon>
        <taxon>Pseudomonadati</taxon>
        <taxon>Pseudomonadota</taxon>
        <taxon>Gammaproteobacteria</taxon>
        <taxon>Moraxellales</taxon>
        <taxon>Moraxellaceae</taxon>
        <taxon>Moraxella</taxon>
    </lineage>
</organism>
<protein>
    <recommendedName>
        <fullName evidence="8">tRNA-specific adenosine deaminase</fullName>
        <ecNumber evidence="8">3.5.4.33</ecNumber>
    </recommendedName>
</protein>
<dbReference type="EMBL" id="JBJJXE010000001">
    <property type="protein sequence ID" value="MFL1731547.1"/>
    <property type="molecule type" value="Genomic_DNA"/>
</dbReference>
<dbReference type="Gene3D" id="3.40.140.10">
    <property type="entry name" value="Cytidine Deaminase, domain 2"/>
    <property type="match status" value="1"/>
</dbReference>
<dbReference type="Proteomes" id="UP001624684">
    <property type="component" value="Unassembled WGS sequence"/>
</dbReference>
<keyword evidence="6 8" id="KW-0862">Zinc</keyword>
<dbReference type="SUPFAM" id="SSF53927">
    <property type="entry name" value="Cytidine deaminase-like"/>
    <property type="match status" value="1"/>
</dbReference>
<dbReference type="InterPro" id="IPR002125">
    <property type="entry name" value="CMP_dCMP_dom"/>
</dbReference>
<sequence length="208" mass="23826">MCEYYDHFDQQKIQTDEDFLKHPSNDLFCAKNNFLKRTNQVFIKSDEEFDERDGHFMSIALDMARQGAKLGEVPVGAVIVQNDQLISQAFNRPISTKNPIAHAEMNAIQQACVYFDNYRLPKDCTLYVSLEPCTMCLGAIVHSRLDRVVFAAMEPKSGSVISQENFANKAYFNHYLTIEGGLMAKQSGQLLQDFFKQRRRAKQSKNTH</sequence>
<evidence type="ECO:0000259" key="9">
    <source>
        <dbReference type="PROSITE" id="PS51747"/>
    </source>
</evidence>
<dbReference type="GO" id="GO:0052717">
    <property type="term" value="F:tRNA-specific adenosine-34 deaminase activity"/>
    <property type="evidence" value="ECO:0007669"/>
    <property type="project" value="UniProtKB-EC"/>
</dbReference>
<comment type="similarity">
    <text evidence="1">Belongs to the cytidine and deoxycytidylate deaminase family. ADAT2 subfamily.</text>
</comment>
<evidence type="ECO:0000256" key="2">
    <source>
        <dbReference type="ARBA" id="ARBA00011738"/>
    </source>
</evidence>
<feature type="domain" description="CMP/dCMP-type deaminase" evidence="9">
    <location>
        <begin position="51"/>
        <end position="161"/>
    </location>
</feature>
<keyword evidence="3 8" id="KW-0819">tRNA processing</keyword>
<comment type="caution">
    <text evidence="10">The sequence shown here is derived from an EMBL/GenBank/DDBJ whole genome shotgun (WGS) entry which is preliminary data.</text>
</comment>
<dbReference type="PANTHER" id="PTHR11079:SF202">
    <property type="entry name" value="TRNA-SPECIFIC ADENOSINE DEAMINASE"/>
    <property type="match status" value="1"/>
</dbReference>
<feature type="binding site" evidence="8">
    <location>
        <position position="133"/>
    </location>
    <ligand>
        <name>Zn(2+)</name>
        <dbReference type="ChEBI" id="CHEBI:29105"/>
        <note>catalytic</note>
    </ligand>
</feature>
<dbReference type="PROSITE" id="PS51747">
    <property type="entry name" value="CYT_DCMP_DEAMINASES_2"/>
    <property type="match status" value="1"/>
</dbReference>
<keyword evidence="4 8" id="KW-0479">Metal-binding</keyword>
<dbReference type="RefSeq" id="WP_407068418.1">
    <property type="nucleotide sequence ID" value="NZ_JBJJXE010000001.1"/>
</dbReference>
<dbReference type="InterPro" id="IPR016192">
    <property type="entry name" value="APOBEC/CMP_deaminase_Zn-bd"/>
</dbReference>
<evidence type="ECO:0000256" key="5">
    <source>
        <dbReference type="ARBA" id="ARBA00022801"/>
    </source>
</evidence>
<dbReference type="InterPro" id="IPR016193">
    <property type="entry name" value="Cytidine_deaminase-like"/>
</dbReference>
<dbReference type="PANTHER" id="PTHR11079">
    <property type="entry name" value="CYTOSINE DEAMINASE FAMILY MEMBER"/>
    <property type="match status" value="1"/>
</dbReference>
<keyword evidence="5 8" id="KW-0378">Hydrolase</keyword>
<dbReference type="Pfam" id="PF00383">
    <property type="entry name" value="dCMP_cyt_deam_1"/>
    <property type="match status" value="1"/>
</dbReference>
<comment type="subunit">
    <text evidence="2 8">Homodimer.</text>
</comment>
<dbReference type="PROSITE" id="PS00903">
    <property type="entry name" value="CYT_DCMP_DEAMINASES_1"/>
    <property type="match status" value="1"/>
</dbReference>
<comment type="cofactor">
    <cofactor evidence="8">
        <name>Zn(2+)</name>
        <dbReference type="ChEBI" id="CHEBI:29105"/>
    </cofactor>
    <text evidence="8">Binds 1 zinc ion per subunit.</text>
</comment>
<evidence type="ECO:0000256" key="8">
    <source>
        <dbReference type="HAMAP-Rule" id="MF_00972"/>
    </source>
</evidence>
<evidence type="ECO:0000256" key="3">
    <source>
        <dbReference type="ARBA" id="ARBA00022694"/>
    </source>
</evidence>
<gene>
    <name evidence="8 10" type="primary">tadA</name>
    <name evidence="10" type="ORF">ACJHVH_00815</name>
</gene>
<evidence type="ECO:0000313" key="11">
    <source>
        <dbReference type="Proteomes" id="UP001624684"/>
    </source>
</evidence>
<evidence type="ECO:0000256" key="4">
    <source>
        <dbReference type="ARBA" id="ARBA00022723"/>
    </source>
</evidence>
<feature type="binding site" evidence="8">
    <location>
        <position position="102"/>
    </location>
    <ligand>
        <name>Zn(2+)</name>
        <dbReference type="ChEBI" id="CHEBI:29105"/>
        <note>catalytic</note>
    </ligand>
</feature>
<name>A0ABW8U7R4_9GAMM</name>
<accession>A0ABW8U7R4</accession>